<feature type="non-terminal residue" evidence="1">
    <location>
        <position position="132"/>
    </location>
</feature>
<keyword evidence="2" id="KW-1185">Reference proteome</keyword>
<comment type="caution">
    <text evidence="1">The sequence shown here is derived from an EMBL/GenBank/DDBJ whole genome shotgun (WGS) entry which is preliminary data.</text>
</comment>
<name>A0ACC1HH62_9FUNG</name>
<organism evidence="1 2">
    <name type="scientific">Spiromyces aspiralis</name>
    <dbReference type="NCBI Taxonomy" id="68401"/>
    <lineage>
        <taxon>Eukaryota</taxon>
        <taxon>Fungi</taxon>
        <taxon>Fungi incertae sedis</taxon>
        <taxon>Zoopagomycota</taxon>
        <taxon>Kickxellomycotina</taxon>
        <taxon>Kickxellomycetes</taxon>
        <taxon>Kickxellales</taxon>
        <taxon>Kickxellaceae</taxon>
        <taxon>Spiromyces</taxon>
    </lineage>
</organism>
<reference evidence="1" key="1">
    <citation type="submission" date="2022-06" db="EMBL/GenBank/DDBJ databases">
        <title>Phylogenomic reconstructions and comparative analyses of Kickxellomycotina fungi.</title>
        <authorList>
            <person name="Reynolds N.K."/>
            <person name="Stajich J.E."/>
            <person name="Barry K."/>
            <person name="Grigoriev I.V."/>
            <person name="Crous P."/>
            <person name="Smith M.E."/>
        </authorList>
    </citation>
    <scope>NUCLEOTIDE SEQUENCE</scope>
    <source>
        <strain evidence="1">RSA 2271</strain>
    </source>
</reference>
<proteinExistence type="predicted"/>
<protein>
    <submittedName>
        <fullName evidence="1">Uncharacterized protein</fullName>
    </submittedName>
</protein>
<evidence type="ECO:0000313" key="1">
    <source>
        <dbReference type="EMBL" id="KAJ1673254.1"/>
    </source>
</evidence>
<gene>
    <name evidence="1" type="ORF">EV182_005603</name>
</gene>
<dbReference type="EMBL" id="JAMZIH010007187">
    <property type="protein sequence ID" value="KAJ1673254.1"/>
    <property type="molecule type" value="Genomic_DNA"/>
</dbReference>
<accession>A0ACC1HH62</accession>
<sequence length="132" mass="15798">MGQYWRLVCWDKWLMTRNLGKLGEFFYKSSYDEFEFVIDALSLERRRRKDPLGRRAPVKKVPVPVRLACAGVEMEEGYRNSFYRYVYDNFQEINSDMAEKIRKAKTAEREMTGDEEDPAEFVVLNESRKEYI</sequence>
<evidence type="ECO:0000313" key="2">
    <source>
        <dbReference type="Proteomes" id="UP001145114"/>
    </source>
</evidence>
<dbReference type="Proteomes" id="UP001145114">
    <property type="component" value="Unassembled WGS sequence"/>
</dbReference>